<name>A0A2P2MZZ3_RHIMU</name>
<sequence>MFQQPQVCSKSIL</sequence>
<reference evidence="1" key="1">
    <citation type="submission" date="2018-02" db="EMBL/GenBank/DDBJ databases">
        <title>Rhizophora mucronata_Transcriptome.</title>
        <authorList>
            <person name="Meera S.P."/>
            <person name="Sreeshan A."/>
            <person name="Augustine A."/>
        </authorList>
    </citation>
    <scope>NUCLEOTIDE SEQUENCE</scope>
    <source>
        <tissue evidence="1">Leaf</tissue>
    </source>
</reference>
<dbReference type="EMBL" id="GGEC01055305">
    <property type="protein sequence ID" value="MBX35789.1"/>
    <property type="molecule type" value="Transcribed_RNA"/>
</dbReference>
<proteinExistence type="predicted"/>
<accession>A0A2P2MZZ3</accession>
<organism evidence="1">
    <name type="scientific">Rhizophora mucronata</name>
    <name type="common">Asiatic mangrove</name>
    <dbReference type="NCBI Taxonomy" id="61149"/>
    <lineage>
        <taxon>Eukaryota</taxon>
        <taxon>Viridiplantae</taxon>
        <taxon>Streptophyta</taxon>
        <taxon>Embryophyta</taxon>
        <taxon>Tracheophyta</taxon>
        <taxon>Spermatophyta</taxon>
        <taxon>Magnoliopsida</taxon>
        <taxon>eudicotyledons</taxon>
        <taxon>Gunneridae</taxon>
        <taxon>Pentapetalae</taxon>
        <taxon>rosids</taxon>
        <taxon>fabids</taxon>
        <taxon>Malpighiales</taxon>
        <taxon>Rhizophoraceae</taxon>
        <taxon>Rhizophora</taxon>
    </lineage>
</organism>
<evidence type="ECO:0000313" key="1">
    <source>
        <dbReference type="EMBL" id="MBX35789.1"/>
    </source>
</evidence>
<protein>
    <submittedName>
        <fullName evidence="1">Uncharacterized protein</fullName>
    </submittedName>
</protein>